<dbReference type="InterPro" id="IPR036390">
    <property type="entry name" value="WH_DNA-bd_sf"/>
</dbReference>
<dbReference type="EMBL" id="FQUP01000001">
    <property type="protein sequence ID" value="SHE75022.1"/>
    <property type="molecule type" value="Genomic_DNA"/>
</dbReference>
<evidence type="ECO:0000259" key="1">
    <source>
        <dbReference type="PROSITE" id="PS50987"/>
    </source>
</evidence>
<dbReference type="PANTHER" id="PTHR39168">
    <property type="entry name" value="TRANSCRIPTIONAL REGULATOR-RELATED"/>
    <property type="match status" value="1"/>
</dbReference>
<dbReference type="SMART" id="SM00418">
    <property type="entry name" value="HTH_ARSR"/>
    <property type="match status" value="1"/>
</dbReference>
<protein>
    <submittedName>
        <fullName evidence="2">Transcriptional regulator, ArsR family</fullName>
    </submittedName>
</protein>
<name>A0A1M4W227_9HYPH</name>
<reference evidence="2 3" key="1">
    <citation type="submission" date="2016-11" db="EMBL/GenBank/DDBJ databases">
        <authorList>
            <person name="Jaros S."/>
            <person name="Januszkiewicz K."/>
            <person name="Wedrychowicz H."/>
        </authorList>
    </citation>
    <scope>NUCLEOTIDE SEQUENCE [LARGE SCALE GENOMIC DNA]</scope>
    <source>
        <strain evidence="2 3">DSM 19436</strain>
    </source>
</reference>
<dbReference type="InterPro" id="IPR011991">
    <property type="entry name" value="ArsR-like_HTH"/>
</dbReference>
<dbReference type="InterPro" id="IPR036388">
    <property type="entry name" value="WH-like_DNA-bd_sf"/>
</dbReference>
<organism evidence="2 3">
    <name type="scientific">Kaistia soli DSM 19436</name>
    <dbReference type="NCBI Taxonomy" id="1122133"/>
    <lineage>
        <taxon>Bacteria</taxon>
        <taxon>Pseudomonadati</taxon>
        <taxon>Pseudomonadota</taxon>
        <taxon>Alphaproteobacteria</taxon>
        <taxon>Hyphomicrobiales</taxon>
        <taxon>Kaistiaceae</taxon>
        <taxon>Kaistia</taxon>
    </lineage>
</organism>
<accession>A0A1M4W227</accession>
<dbReference type="SUPFAM" id="SSF46785">
    <property type="entry name" value="Winged helix' DNA-binding domain"/>
    <property type="match status" value="1"/>
</dbReference>
<gene>
    <name evidence="2" type="ORF">SAMN02745157_0850</name>
</gene>
<dbReference type="GO" id="GO:0003700">
    <property type="term" value="F:DNA-binding transcription factor activity"/>
    <property type="evidence" value="ECO:0007669"/>
    <property type="project" value="InterPro"/>
</dbReference>
<dbReference type="GO" id="GO:0097063">
    <property type="term" value="F:cadmium ion sensor activity"/>
    <property type="evidence" value="ECO:0007669"/>
    <property type="project" value="TreeGrafter"/>
</dbReference>
<dbReference type="InterPro" id="IPR052543">
    <property type="entry name" value="HTH_Metal-responsive_Reg"/>
</dbReference>
<dbReference type="Proteomes" id="UP000184485">
    <property type="component" value="Unassembled WGS sequence"/>
</dbReference>
<dbReference type="PROSITE" id="PS50987">
    <property type="entry name" value="HTH_ARSR_2"/>
    <property type="match status" value="1"/>
</dbReference>
<dbReference type="Gene3D" id="1.10.10.10">
    <property type="entry name" value="Winged helix-like DNA-binding domain superfamily/Winged helix DNA-binding domain"/>
    <property type="match status" value="1"/>
</dbReference>
<dbReference type="GO" id="GO:0032791">
    <property type="term" value="F:lead ion binding"/>
    <property type="evidence" value="ECO:0007669"/>
    <property type="project" value="TreeGrafter"/>
</dbReference>
<dbReference type="AlphaFoldDB" id="A0A1M4W227"/>
<proteinExistence type="predicted"/>
<dbReference type="GO" id="GO:0010288">
    <property type="term" value="P:response to lead ion"/>
    <property type="evidence" value="ECO:0007669"/>
    <property type="project" value="TreeGrafter"/>
</dbReference>
<dbReference type="Pfam" id="PF12840">
    <property type="entry name" value="HTH_20"/>
    <property type="match status" value="1"/>
</dbReference>
<dbReference type="GO" id="GO:0046686">
    <property type="term" value="P:response to cadmium ion"/>
    <property type="evidence" value="ECO:0007669"/>
    <property type="project" value="TreeGrafter"/>
</dbReference>
<feature type="domain" description="HTH arsR-type" evidence="1">
    <location>
        <begin position="1"/>
        <end position="94"/>
    </location>
</feature>
<sequence length="232" mass="24733">MVTANGMAEVAAAVGEPARAAMLAALMDGRALTASELAEVAAITPQTASSHLARLILVGLIVVEKQGRHRYHRLASPAVAHMIEGIMQIAGGIEVRPLVRTGPRDLAMRAARTCYDHLAGQLGVDIADALQARGAVEIDGDGARLTDTGRTWMHDMGILKPDIGKQSSRPFCRPCLDWSERRPHIAGVLGAAICTHAMEQGWVRRRAANRALEVTPKGHTALKATFGITCAR</sequence>
<dbReference type="PANTHER" id="PTHR39168:SF1">
    <property type="entry name" value="TRANSCRIPTIONAL REGULATORY PROTEIN"/>
    <property type="match status" value="1"/>
</dbReference>
<dbReference type="InterPro" id="IPR001845">
    <property type="entry name" value="HTH_ArsR_DNA-bd_dom"/>
</dbReference>
<dbReference type="RefSeq" id="WP_073051507.1">
    <property type="nucleotide sequence ID" value="NZ_FQUP01000001.1"/>
</dbReference>
<evidence type="ECO:0000313" key="3">
    <source>
        <dbReference type="Proteomes" id="UP000184485"/>
    </source>
</evidence>
<dbReference type="GO" id="GO:0003677">
    <property type="term" value="F:DNA binding"/>
    <property type="evidence" value="ECO:0007669"/>
    <property type="project" value="TreeGrafter"/>
</dbReference>
<keyword evidence="3" id="KW-1185">Reference proteome</keyword>
<dbReference type="STRING" id="1122133.SAMN02745157_0850"/>
<evidence type="ECO:0000313" key="2">
    <source>
        <dbReference type="EMBL" id="SHE75022.1"/>
    </source>
</evidence>
<dbReference type="OrthoDB" id="9797716at2"/>
<dbReference type="CDD" id="cd00090">
    <property type="entry name" value="HTH_ARSR"/>
    <property type="match status" value="1"/>
</dbReference>